<evidence type="ECO:0000313" key="1">
    <source>
        <dbReference type="EMBL" id="KAG9219147.1"/>
    </source>
</evidence>
<name>A0ACB7ILQ2_PLECO</name>
<dbReference type="EMBL" id="WQMT02000009">
    <property type="protein sequence ID" value="KAG9219147.1"/>
    <property type="molecule type" value="Genomic_DNA"/>
</dbReference>
<organism evidence="1 2">
    <name type="scientific">Pleurotus cornucopiae</name>
    <name type="common">Cornucopia mushroom</name>
    <dbReference type="NCBI Taxonomy" id="5321"/>
    <lineage>
        <taxon>Eukaryota</taxon>
        <taxon>Fungi</taxon>
        <taxon>Dikarya</taxon>
        <taxon>Basidiomycota</taxon>
        <taxon>Agaricomycotina</taxon>
        <taxon>Agaricomycetes</taxon>
        <taxon>Agaricomycetidae</taxon>
        <taxon>Agaricales</taxon>
        <taxon>Pleurotineae</taxon>
        <taxon>Pleurotaceae</taxon>
        <taxon>Pleurotus</taxon>
    </lineage>
</organism>
<accession>A0ACB7ILQ2</accession>
<evidence type="ECO:0000313" key="2">
    <source>
        <dbReference type="Proteomes" id="UP000824881"/>
    </source>
</evidence>
<comment type="caution">
    <text evidence="1">The sequence shown here is derived from an EMBL/GenBank/DDBJ whole genome shotgun (WGS) entry which is preliminary data.</text>
</comment>
<reference evidence="1 2" key="1">
    <citation type="journal article" date="2021" name="Appl. Environ. Microbiol.">
        <title>Genetic linkage and physical mapping for an oyster mushroom Pleurotus cornucopiae and QTL analysis for the trait cap color.</title>
        <authorList>
            <person name="Zhang Y."/>
            <person name="Gao W."/>
            <person name="Sonnenberg A."/>
            <person name="Chen Q."/>
            <person name="Zhang J."/>
            <person name="Huang C."/>
        </authorList>
    </citation>
    <scope>NUCLEOTIDE SEQUENCE [LARGE SCALE GENOMIC DNA]</scope>
    <source>
        <strain evidence="1">CCMSSC00406</strain>
    </source>
</reference>
<dbReference type="Proteomes" id="UP000824881">
    <property type="component" value="Unassembled WGS sequence"/>
</dbReference>
<gene>
    <name evidence="1" type="ORF">CCMSSC00406_0001557</name>
</gene>
<keyword evidence="2" id="KW-1185">Reference proteome</keyword>
<protein>
    <submittedName>
        <fullName evidence="1">Uncharacterized protein</fullName>
    </submittedName>
</protein>
<proteinExistence type="predicted"/>
<sequence>MSANAVKPIANSPPRVKSSGQQLKSAAQRTTEGQTSKNPNPQKEKPQEQPPQQSTSRMKALPQLEPKPKKAPNGRRSSKPIINWFQRKLAGKVKTKRTENAAPFIDNRTKVPSRNGQRVASSPFPSSAAVAGRGQGKLEASVKRKTISLNDEDDGRGYIHSDEDEDDEARSFDGSSTWSPNSQHEADEDASVRPIPPSAPPSPSPSRSSSSYLSDPRTFRSMAASTKPTTLLSIDLNGGGMAHIAQAPTNAAPPQAQRLPHIRTSSTGGGPALLNTGTSITFSALPPSPSSQSRPASLQTPQSIAQQSSNGPIVHVPLHTSHHPRNNPRPSSPPLDNASVLTLASSAYAIPGLRPGIGTSAPPSAMIGGGDSVSHFGGGASMAFADAESTSHFNLGDDERLDERDVDASVRALRPRSSRRGSWESEVSRWSARIQPGPGTPSLARERSVWTTNSVRTGALSMDRVEQDEENLDGQLEGGATETEAPPSSGLEASVYTSDSTTPASTTPAISTELASLAGSRPPSKTSHNSNENPPAAVVTPAVVDEAIVSQTKDTETFQPFPSKEH</sequence>